<gene>
    <name evidence="1" type="ORF">ACFP3H_08150</name>
</gene>
<evidence type="ECO:0008006" key="3">
    <source>
        <dbReference type="Google" id="ProtNLM"/>
    </source>
</evidence>
<protein>
    <recommendedName>
        <fullName evidence="3">DUF222 domain-containing protein</fullName>
    </recommendedName>
</protein>
<dbReference type="RefSeq" id="WP_378601874.1">
    <property type="nucleotide sequence ID" value="NZ_JBHSQN010000003.1"/>
</dbReference>
<name>A0ABW1JNM0_9NOCA</name>
<organism evidence="1 2">
    <name type="scientific">Nocardia lasii</name>
    <dbReference type="NCBI Taxonomy" id="1616107"/>
    <lineage>
        <taxon>Bacteria</taxon>
        <taxon>Bacillati</taxon>
        <taxon>Actinomycetota</taxon>
        <taxon>Actinomycetes</taxon>
        <taxon>Mycobacteriales</taxon>
        <taxon>Nocardiaceae</taxon>
        <taxon>Nocardia</taxon>
    </lineage>
</organism>
<evidence type="ECO:0000313" key="1">
    <source>
        <dbReference type="EMBL" id="MFC6011021.1"/>
    </source>
</evidence>
<comment type="caution">
    <text evidence="1">The sequence shown here is derived from an EMBL/GenBank/DDBJ whole genome shotgun (WGS) entry which is preliminary data.</text>
</comment>
<sequence length="125" mass="13988">MSEQTAYSQLLAQAKAGEVYLDDEAAAYHCYKACDLRLSDLRELLTLARNAERVTGFGDFNIGRDLEKKFLLQATGEPNSIDAVIRKDIEVVKELREVFEISFRRITGQDVANADALAYPTEQLG</sequence>
<accession>A0ABW1JNM0</accession>
<dbReference type="Proteomes" id="UP001596223">
    <property type="component" value="Unassembled WGS sequence"/>
</dbReference>
<proteinExistence type="predicted"/>
<evidence type="ECO:0000313" key="2">
    <source>
        <dbReference type="Proteomes" id="UP001596223"/>
    </source>
</evidence>
<keyword evidence="2" id="KW-1185">Reference proteome</keyword>
<dbReference type="EMBL" id="JBHSQN010000003">
    <property type="protein sequence ID" value="MFC6011021.1"/>
    <property type="molecule type" value="Genomic_DNA"/>
</dbReference>
<reference evidence="2" key="1">
    <citation type="journal article" date="2019" name="Int. J. Syst. Evol. Microbiol.">
        <title>The Global Catalogue of Microorganisms (GCM) 10K type strain sequencing project: providing services to taxonomists for standard genome sequencing and annotation.</title>
        <authorList>
            <consortium name="The Broad Institute Genomics Platform"/>
            <consortium name="The Broad Institute Genome Sequencing Center for Infectious Disease"/>
            <person name="Wu L."/>
            <person name="Ma J."/>
        </authorList>
    </citation>
    <scope>NUCLEOTIDE SEQUENCE [LARGE SCALE GENOMIC DNA]</scope>
    <source>
        <strain evidence="2">CCUG 36956</strain>
    </source>
</reference>